<dbReference type="InterPro" id="IPR012074">
    <property type="entry name" value="GAF_ANTAR"/>
</dbReference>
<dbReference type="Proteomes" id="UP001346877">
    <property type="component" value="Chromosome"/>
</dbReference>
<reference evidence="6 7" key="1">
    <citation type="submission" date="2022-10" db="EMBL/GenBank/DDBJ databases">
        <title>The complete genomes of actinobacterial strains from the NBC collection.</title>
        <authorList>
            <person name="Joergensen T.S."/>
            <person name="Alvarez Arevalo M."/>
            <person name="Sterndorff E.B."/>
            <person name="Faurdal D."/>
            <person name="Vuksanovic O."/>
            <person name="Mourched A.-S."/>
            <person name="Charusanti P."/>
            <person name="Shaw S."/>
            <person name="Blin K."/>
            <person name="Weber T."/>
        </authorList>
    </citation>
    <scope>NUCLEOTIDE SEQUENCE [LARGE SCALE GENOMIC DNA]</scope>
    <source>
        <strain evidence="6 7">NBC_00396</strain>
    </source>
</reference>
<dbReference type="InterPro" id="IPR011006">
    <property type="entry name" value="CheY-like_superfamily"/>
</dbReference>
<feature type="domain" description="ANTAR" evidence="5">
    <location>
        <begin position="167"/>
        <end position="228"/>
    </location>
</feature>
<dbReference type="SMART" id="SM00065">
    <property type="entry name" value="GAF"/>
    <property type="match status" value="1"/>
</dbReference>
<keyword evidence="3" id="KW-0805">Transcription regulation</keyword>
<keyword evidence="2" id="KW-0418">Kinase</keyword>
<dbReference type="SUPFAM" id="SSF52172">
    <property type="entry name" value="CheY-like"/>
    <property type="match status" value="1"/>
</dbReference>
<proteinExistence type="predicted"/>
<evidence type="ECO:0000259" key="5">
    <source>
        <dbReference type="PROSITE" id="PS50921"/>
    </source>
</evidence>
<dbReference type="RefSeq" id="WP_328371046.1">
    <property type="nucleotide sequence ID" value="NZ_CP107941.1"/>
</dbReference>
<keyword evidence="7" id="KW-1185">Reference proteome</keyword>
<dbReference type="InterPro" id="IPR005561">
    <property type="entry name" value="ANTAR"/>
</dbReference>
<dbReference type="Gene3D" id="1.10.10.10">
    <property type="entry name" value="Winged helix-like DNA-binding domain superfamily/Winged helix DNA-binding domain"/>
    <property type="match status" value="1"/>
</dbReference>
<dbReference type="EMBL" id="CP107941">
    <property type="protein sequence ID" value="WUI82751.1"/>
    <property type="molecule type" value="Genomic_DNA"/>
</dbReference>
<dbReference type="InterPro" id="IPR036388">
    <property type="entry name" value="WH-like_DNA-bd_sf"/>
</dbReference>
<evidence type="ECO:0000256" key="3">
    <source>
        <dbReference type="ARBA" id="ARBA00023015"/>
    </source>
</evidence>
<dbReference type="Pfam" id="PF03861">
    <property type="entry name" value="ANTAR"/>
    <property type="match status" value="1"/>
</dbReference>
<name>A0ABZ1PG17_9ACTN</name>
<organism evidence="6 7">
    <name type="scientific">Micromonospora zamorensis</name>
    <dbReference type="NCBI Taxonomy" id="709883"/>
    <lineage>
        <taxon>Bacteria</taxon>
        <taxon>Bacillati</taxon>
        <taxon>Actinomycetota</taxon>
        <taxon>Actinomycetes</taxon>
        <taxon>Micromonosporales</taxon>
        <taxon>Micromonosporaceae</taxon>
        <taxon>Micromonospora</taxon>
    </lineage>
</organism>
<evidence type="ECO:0000256" key="2">
    <source>
        <dbReference type="ARBA" id="ARBA00022777"/>
    </source>
</evidence>
<dbReference type="SUPFAM" id="SSF55781">
    <property type="entry name" value="GAF domain-like"/>
    <property type="match status" value="1"/>
</dbReference>
<evidence type="ECO:0000256" key="1">
    <source>
        <dbReference type="ARBA" id="ARBA00022679"/>
    </source>
</evidence>
<dbReference type="PROSITE" id="PS50921">
    <property type="entry name" value="ANTAR"/>
    <property type="match status" value="1"/>
</dbReference>
<gene>
    <name evidence="6" type="ORF">OG375_33770</name>
</gene>
<keyword evidence="1" id="KW-0808">Transferase</keyword>
<evidence type="ECO:0000313" key="6">
    <source>
        <dbReference type="EMBL" id="WUI82751.1"/>
    </source>
</evidence>
<sequence length="248" mass="26370">MAQQPIDPNAAISELGQIKFGETDLSGVLSQVSELARRTIPGTEEVSVTLLKQEGAHTAAFSGEMALRLDELQYEYEQGPCLEAAKEAAVVSVPDMSEEVRWPQWAAQAVQGGALSSLSIGFPIQETVLGALNIYGVKPGAFDDDAVTLAQTFAGYAAVALANAHLYDTTATLAAQMQSAMQSRAVIEQAKGIIMGERRCTPDEAFAILAKVSQDSNRKLRDVAAALVERAARPSSLKRDRGDAGHLP</sequence>
<evidence type="ECO:0000313" key="7">
    <source>
        <dbReference type="Proteomes" id="UP001346877"/>
    </source>
</evidence>
<dbReference type="SMART" id="SM01012">
    <property type="entry name" value="ANTAR"/>
    <property type="match status" value="1"/>
</dbReference>
<dbReference type="PIRSF" id="PIRSF036625">
    <property type="entry name" value="GAF_ANTAR"/>
    <property type="match status" value="1"/>
</dbReference>
<accession>A0ABZ1PG17</accession>
<dbReference type="InterPro" id="IPR029016">
    <property type="entry name" value="GAF-like_dom_sf"/>
</dbReference>
<keyword evidence="4" id="KW-0804">Transcription</keyword>
<evidence type="ECO:0000256" key="4">
    <source>
        <dbReference type="ARBA" id="ARBA00023163"/>
    </source>
</evidence>
<protein>
    <submittedName>
        <fullName evidence="6">GAF and ANTAR domain-containing protein</fullName>
    </submittedName>
</protein>
<dbReference type="Gene3D" id="3.30.450.40">
    <property type="match status" value="1"/>
</dbReference>
<dbReference type="InterPro" id="IPR003018">
    <property type="entry name" value="GAF"/>
</dbReference>
<dbReference type="Pfam" id="PF13185">
    <property type="entry name" value="GAF_2"/>
    <property type="match status" value="1"/>
</dbReference>